<feature type="non-terminal residue" evidence="1">
    <location>
        <position position="1"/>
    </location>
</feature>
<dbReference type="PANTHER" id="PTHR21089:SF1">
    <property type="entry name" value="BIFUNCTIONAL 3-DEHYDROQUINATE DEHYDRATASE_SHIKIMATE DEHYDROGENASE, CHLOROPLASTIC"/>
    <property type="match status" value="1"/>
</dbReference>
<dbReference type="GO" id="GO:0004764">
    <property type="term" value="F:shikimate 3-dehydrogenase (NADP+) activity"/>
    <property type="evidence" value="ECO:0007669"/>
    <property type="project" value="InterPro"/>
</dbReference>
<dbReference type="GO" id="GO:0050661">
    <property type="term" value="F:NADP binding"/>
    <property type="evidence" value="ECO:0007669"/>
    <property type="project" value="TreeGrafter"/>
</dbReference>
<evidence type="ECO:0000313" key="1">
    <source>
        <dbReference type="EMBL" id="SVB43896.1"/>
    </source>
</evidence>
<dbReference type="GO" id="GO:0009423">
    <property type="term" value="P:chorismate biosynthetic process"/>
    <property type="evidence" value="ECO:0007669"/>
    <property type="project" value="TreeGrafter"/>
</dbReference>
<protein>
    <submittedName>
        <fullName evidence="1">Uncharacterized protein</fullName>
    </submittedName>
</protein>
<name>A0A382DZG2_9ZZZZ</name>
<dbReference type="GO" id="GO:0005829">
    <property type="term" value="C:cytosol"/>
    <property type="evidence" value="ECO:0007669"/>
    <property type="project" value="TreeGrafter"/>
</dbReference>
<sequence length="214" mass="22195">VNRPAFWGIAGYPISHSLTPRLFSLVGDHLGMRTVQKVFLEARNIDEFKKHLEGLDGDVWLSCTAPLKHSPNDRLGISAPQGVNAINQLMRTGVEWSGTNTDGTGFILACRQIGIEPSGNILRIRGGGSAARAIAAAWATVGGLLIPESGRRQLVSGPWDNAVVGGGEAALGVDLDAKPGGGGSTPLDANIQVSISYGDGAGTGEFAVIMVAAQ</sequence>
<feature type="non-terminal residue" evidence="1">
    <location>
        <position position="214"/>
    </location>
</feature>
<accession>A0A382DZG2</accession>
<dbReference type="Gene3D" id="3.40.50.720">
    <property type="entry name" value="NAD(P)-binding Rossmann-like Domain"/>
    <property type="match status" value="1"/>
</dbReference>
<dbReference type="GO" id="GO:0019632">
    <property type="term" value="P:shikimate metabolic process"/>
    <property type="evidence" value="ECO:0007669"/>
    <property type="project" value="TreeGrafter"/>
</dbReference>
<dbReference type="EMBL" id="UINC01041942">
    <property type="protein sequence ID" value="SVB43896.1"/>
    <property type="molecule type" value="Genomic_DNA"/>
</dbReference>
<dbReference type="Gene3D" id="3.40.50.10860">
    <property type="entry name" value="Leucine Dehydrogenase, chain A, domain 1"/>
    <property type="match status" value="1"/>
</dbReference>
<gene>
    <name evidence="1" type="ORF">METZ01_LOCUS196750</name>
</gene>
<organism evidence="1">
    <name type="scientific">marine metagenome</name>
    <dbReference type="NCBI Taxonomy" id="408172"/>
    <lineage>
        <taxon>unclassified sequences</taxon>
        <taxon>metagenomes</taxon>
        <taxon>ecological metagenomes</taxon>
    </lineage>
</organism>
<dbReference type="PANTHER" id="PTHR21089">
    <property type="entry name" value="SHIKIMATE DEHYDROGENASE"/>
    <property type="match status" value="1"/>
</dbReference>
<proteinExistence type="predicted"/>
<dbReference type="InterPro" id="IPR022893">
    <property type="entry name" value="Shikimate_DH_fam"/>
</dbReference>
<dbReference type="SUPFAM" id="SSF53223">
    <property type="entry name" value="Aminoacid dehydrogenase-like, N-terminal domain"/>
    <property type="match status" value="1"/>
</dbReference>
<reference evidence="1" key="1">
    <citation type="submission" date="2018-05" db="EMBL/GenBank/DDBJ databases">
        <authorList>
            <person name="Lanie J.A."/>
            <person name="Ng W.-L."/>
            <person name="Kazmierczak K.M."/>
            <person name="Andrzejewski T.M."/>
            <person name="Davidsen T.M."/>
            <person name="Wayne K.J."/>
            <person name="Tettelin H."/>
            <person name="Glass J.I."/>
            <person name="Rusch D."/>
            <person name="Podicherti R."/>
            <person name="Tsui H.-C.T."/>
            <person name="Winkler M.E."/>
        </authorList>
    </citation>
    <scope>NUCLEOTIDE SEQUENCE</scope>
</reference>
<dbReference type="InterPro" id="IPR046346">
    <property type="entry name" value="Aminoacid_DH-like_N_sf"/>
</dbReference>
<dbReference type="AlphaFoldDB" id="A0A382DZG2"/>